<dbReference type="Proteomes" id="UP000663935">
    <property type="component" value="Chromosome"/>
</dbReference>
<accession>A0ABX7SX50</accession>
<proteinExistence type="predicted"/>
<evidence type="ECO:0000313" key="2">
    <source>
        <dbReference type="Proteomes" id="UP000663935"/>
    </source>
</evidence>
<dbReference type="EMBL" id="CP071795">
    <property type="protein sequence ID" value="QTD38771.1"/>
    <property type="molecule type" value="Genomic_DNA"/>
</dbReference>
<dbReference type="InterPro" id="IPR011110">
    <property type="entry name" value="Reg_prop"/>
</dbReference>
<keyword evidence="2" id="KW-1185">Reference proteome</keyword>
<dbReference type="Gene3D" id="2.130.10.10">
    <property type="entry name" value="YVTN repeat-like/Quinoprotein amine dehydrogenase"/>
    <property type="match status" value="4"/>
</dbReference>
<dbReference type="RefSeq" id="WP_207972890.1">
    <property type="nucleotide sequence ID" value="NZ_CP071795.1"/>
</dbReference>
<name>A0ABX7SX50_9FLAO</name>
<dbReference type="SUPFAM" id="SSF63829">
    <property type="entry name" value="Calcium-dependent phosphotriesterase"/>
    <property type="match status" value="1"/>
</dbReference>
<dbReference type="InterPro" id="IPR015943">
    <property type="entry name" value="WD40/YVTN_repeat-like_dom_sf"/>
</dbReference>
<organism evidence="1 2">
    <name type="scientific">Polaribacter batillariae</name>
    <dbReference type="NCBI Taxonomy" id="2808900"/>
    <lineage>
        <taxon>Bacteria</taxon>
        <taxon>Pseudomonadati</taxon>
        <taxon>Bacteroidota</taxon>
        <taxon>Flavobacteriia</taxon>
        <taxon>Flavobacteriales</taxon>
        <taxon>Flavobacteriaceae</taxon>
    </lineage>
</organism>
<reference evidence="1 2" key="1">
    <citation type="submission" date="2021-03" db="EMBL/GenBank/DDBJ databases">
        <title>Complete genome of Polaribacter_sp.G4M1.</title>
        <authorList>
            <person name="Jeong S.W."/>
            <person name="Bae J.W."/>
        </authorList>
    </citation>
    <scope>NUCLEOTIDE SEQUENCE [LARGE SCALE GENOMIC DNA]</scope>
    <source>
        <strain evidence="1 2">G4M1</strain>
    </source>
</reference>
<dbReference type="Pfam" id="PF07494">
    <property type="entry name" value="Reg_prop"/>
    <property type="match status" value="3"/>
</dbReference>
<evidence type="ECO:0008006" key="3">
    <source>
        <dbReference type="Google" id="ProtNLM"/>
    </source>
</evidence>
<gene>
    <name evidence="1" type="ORF">JL193_05755</name>
</gene>
<evidence type="ECO:0000313" key="1">
    <source>
        <dbReference type="EMBL" id="QTD38771.1"/>
    </source>
</evidence>
<sequence>MSQYKCILLILIFALSCKTDKDNTNRKESKIDLEIDTDKSLSLISKVDTIFDTNAPKRITRNIKLDSQGNLLIAAYDDIIRYNGDSFSLLNKPESLKSWYAFDVLEDSKGNIWIASDQSGVFRIDSQTGTVKNFTTEDGLGHLRNMCIYEDKDGNIWVGGQGGLSKYDGIKFRNFTIKDGLPHNDINTILEDNKGNIWFGTRGNAGLFNGHTFSELKNNEGKSFFNVWSIIEDKSDNVWLVDSSGLWKYSNETFIYKKQNVWKIYEDSKRDFWHTGMLNGGASTLKHIEGDTINNNDFDVTEVFKSEKMFFGIVEDKKGNIWIGGGDGIWLYNGKTVEYYTGTKKIK</sequence>
<protein>
    <recommendedName>
        <fullName evidence="3">Two component regulator propeller</fullName>
    </recommendedName>
</protein>
<dbReference type="PROSITE" id="PS51257">
    <property type="entry name" value="PROKAR_LIPOPROTEIN"/>
    <property type="match status" value="1"/>
</dbReference>